<reference evidence="3" key="1">
    <citation type="submission" date="2021-04" db="EMBL/GenBank/DDBJ databases">
        <authorList>
            <consortium name="Wellcome Sanger Institute Data Sharing"/>
        </authorList>
    </citation>
    <scope>NUCLEOTIDE SEQUENCE [LARGE SCALE GENOMIC DNA]</scope>
</reference>
<keyword evidence="4" id="KW-1185">Reference proteome</keyword>
<dbReference type="PROSITE" id="PS50041">
    <property type="entry name" value="C_TYPE_LECTIN_2"/>
    <property type="match status" value="1"/>
</dbReference>
<dbReference type="Ensembl" id="ENSENLT00000007519.1">
    <property type="protein sequence ID" value="ENSENLP00000007205.1"/>
    <property type="gene ID" value="ENSENLG00000003444.1"/>
</dbReference>
<dbReference type="PANTHER" id="PTHR45784:SF3">
    <property type="entry name" value="C-TYPE LECTIN DOMAIN FAMILY 4 MEMBER K-LIKE-RELATED"/>
    <property type="match status" value="1"/>
</dbReference>
<dbReference type="Proteomes" id="UP000472264">
    <property type="component" value="Chromosome 23"/>
</dbReference>
<evidence type="ECO:0000256" key="1">
    <source>
        <dbReference type="SAM" id="MobiDB-lite"/>
    </source>
</evidence>
<dbReference type="InParanoid" id="A0A665TAM6"/>
<dbReference type="Pfam" id="PF00059">
    <property type="entry name" value="Lectin_C"/>
    <property type="match status" value="1"/>
</dbReference>
<evidence type="ECO:0000259" key="2">
    <source>
        <dbReference type="PROSITE" id="PS50041"/>
    </source>
</evidence>
<organism evidence="3 4">
    <name type="scientific">Echeneis naucrates</name>
    <name type="common">Live sharksucker</name>
    <dbReference type="NCBI Taxonomy" id="173247"/>
    <lineage>
        <taxon>Eukaryota</taxon>
        <taxon>Metazoa</taxon>
        <taxon>Chordata</taxon>
        <taxon>Craniata</taxon>
        <taxon>Vertebrata</taxon>
        <taxon>Euteleostomi</taxon>
        <taxon>Actinopterygii</taxon>
        <taxon>Neopterygii</taxon>
        <taxon>Teleostei</taxon>
        <taxon>Neoteleostei</taxon>
        <taxon>Acanthomorphata</taxon>
        <taxon>Carangaria</taxon>
        <taxon>Carangiformes</taxon>
        <taxon>Echeneidae</taxon>
        <taxon>Echeneis</taxon>
    </lineage>
</organism>
<evidence type="ECO:0000313" key="3">
    <source>
        <dbReference type="Ensembl" id="ENSENLP00000007205.1"/>
    </source>
</evidence>
<dbReference type="Gene3D" id="3.10.100.10">
    <property type="entry name" value="Mannose-Binding Protein A, subunit A"/>
    <property type="match status" value="1"/>
</dbReference>
<evidence type="ECO:0000313" key="4">
    <source>
        <dbReference type="Proteomes" id="UP000472264"/>
    </source>
</evidence>
<accession>A0A665TAM6</accession>
<protein>
    <recommendedName>
        <fullName evidence="2">C-type lectin domain-containing protein</fullName>
    </recommendedName>
</protein>
<dbReference type="InterPro" id="IPR016187">
    <property type="entry name" value="CTDL_fold"/>
</dbReference>
<dbReference type="AlphaFoldDB" id="A0A665TAM6"/>
<dbReference type="PANTHER" id="PTHR45784">
    <property type="entry name" value="C-TYPE LECTIN DOMAIN FAMILY 20 MEMBER A-RELATED"/>
    <property type="match status" value="1"/>
</dbReference>
<sequence>PKKEREKHFGLDICMINGSGRTTAAQLTESGHQVRIKLIQENKTWEEAFRYCKENHTGLLQIKDADDQEAVKQWLTYSSAQGTFWIGLRQSRTFGFWIWRDWTVSYNQWKNNTQPEMPLSNNCGVISKKDYKWSDEECSLKKTGSLDNFQSHHSSNGQNWNEQAHSSL</sequence>
<feature type="region of interest" description="Disordered" evidence="1">
    <location>
        <begin position="149"/>
        <end position="168"/>
    </location>
</feature>
<reference evidence="3" key="3">
    <citation type="submission" date="2025-09" db="UniProtKB">
        <authorList>
            <consortium name="Ensembl"/>
        </authorList>
    </citation>
    <scope>IDENTIFICATION</scope>
</reference>
<proteinExistence type="predicted"/>
<dbReference type="CDD" id="cd00037">
    <property type="entry name" value="CLECT"/>
    <property type="match status" value="1"/>
</dbReference>
<feature type="domain" description="C-type lectin" evidence="2">
    <location>
        <begin position="40"/>
        <end position="139"/>
    </location>
</feature>
<name>A0A665TAM6_ECHNA</name>
<reference evidence="3" key="2">
    <citation type="submission" date="2025-08" db="UniProtKB">
        <authorList>
            <consortium name="Ensembl"/>
        </authorList>
    </citation>
    <scope>IDENTIFICATION</scope>
</reference>
<dbReference type="SMART" id="SM00034">
    <property type="entry name" value="CLECT"/>
    <property type="match status" value="1"/>
</dbReference>
<dbReference type="InterPro" id="IPR001304">
    <property type="entry name" value="C-type_lectin-like"/>
</dbReference>
<dbReference type="InterPro" id="IPR016186">
    <property type="entry name" value="C-type_lectin-like/link_sf"/>
</dbReference>
<dbReference type="SUPFAM" id="SSF56436">
    <property type="entry name" value="C-type lectin-like"/>
    <property type="match status" value="1"/>
</dbReference>